<evidence type="ECO:0000256" key="1">
    <source>
        <dbReference type="SAM" id="MobiDB-lite"/>
    </source>
</evidence>
<feature type="compositionally biased region" description="Basic and acidic residues" evidence="1">
    <location>
        <begin position="49"/>
        <end position="58"/>
    </location>
</feature>
<evidence type="ECO:0000313" key="2">
    <source>
        <dbReference type="EMBL" id="KAK9140015.1"/>
    </source>
</evidence>
<evidence type="ECO:0000313" key="3">
    <source>
        <dbReference type="Proteomes" id="UP001419268"/>
    </source>
</evidence>
<proteinExistence type="predicted"/>
<name>A0AAP0JUP0_9MAGN</name>
<sequence>MRCCRGMDPPLGPARSASALLFGSFRGVGLALEWSKGKSGPCGSNQGHAPDRVRKREASSPSKLSSRLCLTLPVAGGSSIGLARGDEPYQPWWRGRNSSAPEYGDRSDGNKDIFYDEARVGMVKGEEDNGYESWVQVIRKRCRDQIYRDSGLTHHRWGQSSKGYLAEEWGFGDIIPPQQCEVKGTENLEAHREDQPNRENKMHQIRTNGLGTQTGVGGSHNQAARSTNSSKILSEREMVRQNVKPLKNWDISLVIFRTSHVWEWEMVTGLLEGVLKRSIGLKPFEDDSDILPCVEFANHKHAIYMIKMIRHSVIRDIVKWSPNLH</sequence>
<dbReference type="Proteomes" id="UP001419268">
    <property type="component" value="Unassembled WGS sequence"/>
</dbReference>
<keyword evidence="3" id="KW-1185">Reference proteome</keyword>
<dbReference type="EMBL" id="JBBNAG010000004">
    <property type="protein sequence ID" value="KAK9140015.1"/>
    <property type="molecule type" value="Genomic_DNA"/>
</dbReference>
<accession>A0AAP0JUP0</accession>
<feature type="region of interest" description="Disordered" evidence="1">
    <location>
        <begin position="37"/>
        <end position="64"/>
    </location>
</feature>
<comment type="caution">
    <text evidence="2">The sequence shown here is derived from an EMBL/GenBank/DDBJ whole genome shotgun (WGS) entry which is preliminary data.</text>
</comment>
<protein>
    <submittedName>
        <fullName evidence="2">Uncharacterized protein</fullName>
    </submittedName>
</protein>
<organism evidence="2 3">
    <name type="scientific">Stephania cephalantha</name>
    <dbReference type="NCBI Taxonomy" id="152367"/>
    <lineage>
        <taxon>Eukaryota</taxon>
        <taxon>Viridiplantae</taxon>
        <taxon>Streptophyta</taxon>
        <taxon>Embryophyta</taxon>
        <taxon>Tracheophyta</taxon>
        <taxon>Spermatophyta</taxon>
        <taxon>Magnoliopsida</taxon>
        <taxon>Ranunculales</taxon>
        <taxon>Menispermaceae</taxon>
        <taxon>Menispermoideae</taxon>
        <taxon>Cissampelideae</taxon>
        <taxon>Stephania</taxon>
    </lineage>
</organism>
<dbReference type="AlphaFoldDB" id="A0AAP0JUP0"/>
<reference evidence="2 3" key="1">
    <citation type="submission" date="2024-01" db="EMBL/GenBank/DDBJ databases">
        <title>Genome assemblies of Stephania.</title>
        <authorList>
            <person name="Yang L."/>
        </authorList>
    </citation>
    <scope>NUCLEOTIDE SEQUENCE [LARGE SCALE GENOMIC DNA]</scope>
    <source>
        <strain evidence="2">JXDWG</strain>
        <tissue evidence="2">Leaf</tissue>
    </source>
</reference>
<gene>
    <name evidence="2" type="ORF">Scep_009696</name>
</gene>